<evidence type="ECO:0000256" key="1">
    <source>
        <dbReference type="ARBA" id="ARBA00004123"/>
    </source>
</evidence>
<evidence type="ECO:0000256" key="4">
    <source>
        <dbReference type="ARBA" id="ARBA00022902"/>
    </source>
</evidence>
<evidence type="ECO:0000256" key="6">
    <source>
        <dbReference type="ARBA" id="ARBA00023163"/>
    </source>
</evidence>
<dbReference type="GO" id="GO:0070888">
    <property type="term" value="F:E-box binding"/>
    <property type="evidence" value="ECO:0007669"/>
    <property type="project" value="TreeGrafter"/>
</dbReference>
<dbReference type="Pfam" id="PF00010">
    <property type="entry name" value="HLH"/>
    <property type="match status" value="1"/>
</dbReference>
<dbReference type="SMART" id="SM00353">
    <property type="entry name" value="HLH"/>
    <property type="match status" value="1"/>
</dbReference>
<evidence type="ECO:0000256" key="7">
    <source>
        <dbReference type="ARBA" id="ARBA00023242"/>
    </source>
</evidence>
<dbReference type="GO" id="GO:0046982">
    <property type="term" value="F:protein heterodimerization activity"/>
    <property type="evidence" value="ECO:0007669"/>
    <property type="project" value="UniProtKB-ARBA"/>
</dbReference>
<feature type="region of interest" description="Disordered" evidence="8">
    <location>
        <begin position="67"/>
        <end position="86"/>
    </location>
</feature>
<dbReference type="Gene3D" id="4.10.280.10">
    <property type="entry name" value="Helix-loop-helix DNA-binding domain"/>
    <property type="match status" value="1"/>
</dbReference>
<organism evidence="10">
    <name type="scientific">Cupiennius salei</name>
    <name type="common">American wandering spider</name>
    <dbReference type="NCBI Taxonomy" id="6928"/>
    <lineage>
        <taxon>Eukaryota</taxon>
        <taxon>Metazoa</taxon>
        <taxon>Ecdysozoa</taxon>
        <taxon>Arthropoda</taxon>
        <taxon>Chelicerata</taxon>
        <taxon>Arachnida</taxon>
        <taxon>Araneae</taxon>
        <taxon>Araneomorphae</taxon>
        <taxon>Entelegynae</taxon>
        <taxon>Lycosoidea</taxon>
        <taxon>Ctenidae</taxon>
        <taxon>Cupiennius</taxon>
    </lineage>
</organism>
<dbReference type="InterPro" id="IPR036638">
    <property type="entry name" value="HLH_DNA-bd_sf"/>
</dbReference>
<feature type="compositionally biased region" description="Polar residues" evidence="8">
    <location>
        <begin position="77"/>
        <end position="86"/>
    </location>
</feature>
<name>A0A0F7TAL9_CUPSA</name>
<reference evidence="10" key="2">
    <citation type="submission" date="2015-05" db="EMBL/GenBank/DDBJ databases">
        <title>Not all spider eyes have evolved equally: expression of retinal determination genes in the primary and secondary eyes of Cupiennius salei Keyserling (1877).</title>
        <authorList>
            <person name="Samadi L."/>
            <person name="Schmid A."/>
            <person name="Eriksson B.J."/>
        </authorList>
    </citation>
    <scope>NUCLEOTIDE SEQUENCE</scope>
    <source>
        <strain evidence="10">Cs3</strain>
    </source>
</reference>
<dbReference type="SUPFAM" id="SSF47459">
    <property type="entry name" value="HLH, helix-loop-helix DNA-binding domain"/>
    <property type="match status" value="1"/>
</dbReference>
<dbReference type="GO" id="GO:0016360">
    <property type="term" value="P:sensory organ precursor cell fate determination"/>
    <property type="evidence" value="ECO:0007669"/>
    <property type="project" value="UniProtKB-ARBA"/>
</dbReference>
<feature type="domain" description="BHLH" evidence="9">
    <location>
        <begin position="236"/>
        <end position="288"/>
    </location>
</feature>
<dbReference type="PANTHER" id="PTHR19290">
    <property type="entry name" value="BASIC HELIX-LOOP-HELIX PROTEIN NEUROGENIN-RELATED"/>
    <property type="match status" value="1"/>
</dbReference>
<evidence type="ECO:0000256" key="2">
    <source>
        <dbReference type="ARBA" id="ARBA00022473"/>
    </source>
</evidence>
<gene>
    <name evidence="10" type="primary">Cs-atonal a</name>
</gene>
<keyword evidence="7" id="KW-0539">Nucleus</keyword>
<dbReference type="FunFam" id="4.10.280.10:FF:000025">
    <property type="entry name" value="protein atonal homolog 7"/>
    <property type="match status" value="1"/>
</dbReference>
<evidence type="ECO:0000259" key="9">
    <source>
        <dbReference type="PROSITE" id="PS50888"/>
    </source>
</evidence>
<accession>A0A0F7TAL9</accession>
<dbReference type="PANTHER" id="PTHR19290:SF162">
    <property type="entry name" value="TRANSCRIPTION FACTOR ATOH7"/>
    <property type="match status" value="1"/>
</dbReference>
<dbReference type="InterPro" id="IPR011598">
    <property type="entry name" value="bHLH_dom"/>
</dbReference>
<protein>
    <submittedName>
        <fullName evidence="10">Cs-atonal a</fullName>
    </submittedName>
</protein>
<dbReference type="InterPro" id="IPR050359">
    <property type="entry name" value="bHLH_transcription_factors"/>
</dbReference>
<dbReference type="EMBL" id="LN624815">
    <property type="protein sequence ID" value="CEH19751.1"/>
    <property type="molecule type" value="mRNA"/>
</dbReference>
<keyword evidence="5" id="KW-0805">Transcription regulation</keyword>
<evidence type="ECO:0000256" key="8">
    <source>
        <dbReference type="SAM" id="MobiDB-lite"/>
    </source>
</evidence>
<evidence type="ECO:0000256" key="5">
    <source>
        <dbReference type="ARBA" id="ARBA00023015"/>
    </source>
</evidence>
<evidence type="ECO:0000256" key="3">
    <source>
        <dbReference type="ARBA" id="ARBA00022782"/>
    </source>
</evidence>
<dbReference type="GO" id="GO:0061564">
    <property type="term" value="P:axon development"/>
    <property type="evidence" value="ECO:0007669"/>
    <property type="project" value="TreeGrafter"/>
</dbReference>
<dbReference type="GO" id="GO:0045944">
    <property type="term" value="P:positive regulation of transcription by RNA polymerase II"/>
    <property type="evidence" value="ECO:0007669"/>
    <property type="project" value="TreeGrafter"/>
</dbReference>
<keyword evidence="4" id="KW-0524">Neurogenesis</keyword>
<reference evidence="10" key="1">
    <citation type="submission" date="2014-10" db="EMBL/GenBank/DDBJ databases">
        <authorList>
            <person name="Eriksson J."/>
        </authorList>
    </citation>
    <scope>NUCLEOTIDE SEQUENCE</scope>
    <source>
        <strain evidence="10">Cs3</strain>
    </source>
</reference>
<keyword evidence="2" id="KW-0217">Developmental protein</keyword>
<keyword evidence="6" id="KW-0804">Transcription</keyword>
<dbReference type="GO" id="GO:0000981">
    <property type="term" value="F:DNA-binding transcription factor activity, RNA polymerase II-specific"/>
    <property type="evidence" value="ECO:0007669"/>
    <property type="project" value="TreeGrafter"/>
</dbReference>
<keyword evidence="3" id="KW-0221">Differentiation</keyword>
<dbReference type="CDD" id="cd19715">
    <property type="entry name" value="bHLH_TS_amos_like"/>
    <property type="match status" value="1"/>
</dbReference>
<dbReference type="AlphaFoldDB" id="A0A0F7TAL9"/>
<sequence>MVLRNTEELQFTMDVMRSSSNSHYIESVLQTSATLLDAVKPQLQMSHEDHHYAPVYVNYSDGNYSPSSSPTSNLSSATPVASPRNNENVNTFRTFCDLSNSSPMKATYNMNTTFVFPDPNLVCKNNASLSVPRPSRHYSAIAPKTITDLCNSFTFGNQQGKPEDIPSQCTEIPSHYTSNYRSFQNQPVVNHNTSFGQEEDVDDDDEDIYDDNVVSPRECTKRKISDRPPSPAVMKKRRLAANARERRRMHSLNVAFDKLRDVVPSIGSDRKLSKYETLQMAQSYITALSDLLLRE</sequence>
<dbReference type="PROSITE" id="PS50888">
    <property type="entry name" value="BHLH"/>
    <property type="match status" value="1"/>
</dbReference>
<proteinExistence type="evidence at transcript level"/>
<feature type="compositionally biased region" description="Low complexity" evidence="8">
    <location>
        <begin position="67"/>
        <end position="76"/>
    </location>
</feature>
<evidence type="ECO:0000313" key="10">
    <source>
        <dbReference type="EMBL" id="CEH19751.1"/>
    </source>
</evidence>
<comment type="subcellular location">
    <subcellularLocation>
        <location evidence="1">Nucleus</location>
    </subcellularLocation>
</comment>
<dbReference type="GO" id="GO:0005634">
    <property type="term" value="C:nucleus"/>
    <property type="evidence" value="ECO:0007669"/>
    <property type="project" value="UniProtKB-SubCell"/>
</dbReference>